<keyword evidence="6 10" id="KW-0915">Sodium</keyword>
<dbReference type="InterPro" id="IPR018422">
    <property type="entry name" value="Cation/H_exchanger_CPA1"/>
</dbReference>
<dbReference type="PANTHER" id="PTHR10110:SF86">
    <property type="entry name" value="SODIUM_HYDROGEN EXCHANGER 7"/>
    <property type="match status" value="1"/>
</dbReference>
<dbReference type="InterPro" id="IPR004705">
    <property type="entry name" value="Cation/H_exchanger_CPA1_bac"/>
</dbReference>
<feature type="transmembrane region" description="Helical" evidence="10">
    <location>
        <begin position="112"/>
        <end position="135"/>
    </location>
</feature>
<accession>A0ABN2NVF2</accession>
<feature type="transmembrane region" description="Helical" evidence="10">
    <location>
        <begin position="172"/>
        <end position="196"/>
    </location>
</feature>
<feature type="transmembrane region" description="Helical" evidence="10">
    <location>
        <begin position="378"/>
        <end position="401"/>
    </location>
</feature>
<evidence type="ECO:0000256" key="7">
    <source>
        <dbReference type="ARBA" id="ARBA00023065"/>
    </source>
</evidence>
<organism evidence="12 13">
    <name type="scientific">Arthrobacter gandavensis</name>
    <dbReference type="NCBI Taxonomy" id="169960"/>
    <lineage>
        <taxon>Bacteria</taxon>
        <taxon>Bacillati</taxon>
        <taxon>Actinomycetota</taxon>
        <taxon>Actinomycetes</taxon>
        <taxon>Micrococcales</taxon>
        <taxon>Micrococcaceae</taxon>
        <taxon>Arthrobacter</taxon>
    </lineage>
</organism>
<comment type="caution">
    <text evidence="10">Lacks conserved residue(s) required for the propagation of feature annotation.</text>
</comment>
<dbReference type="RefSeq" id="WP_152227615.1">
    <property type="nucleotide sequence ID" value="NZ_BAAALV010000001.1"/>
</dbReference>
<evidence type="ECO:0000256" key="2">
    <source>
        <dbReference type="ARBA" id="ARBA00022448"/>
    </source>
</evidence>
<proteinExistence type="inferred from homology"/>
<dbReference type="InterPro" id="IPR006153">
    <property type="entry name" value="Cation/H_exchanger_TM"/>
</dbReference>
<feature type="transmembrane region" description="Helical" evidence="10">
    <location>
        <begin position="147"/>
        <end position="166"/>
    </location>
</feature>
<keyword evidence="10" id="KW-0050">Antiport</keyword>
<keyword evidence="8 10" id="KW-0472">Membrane</keyword>
<evidence type="ECO:0000256" key="6">
    <source>
        <dbReference type="ARBA" id="ARBA00023053"/>
    </source>
</evidence>
<gene>
    <name evidence="12" type="ORF">GCM10009688_04490</name>
</gene>
<keyword evidence="2 10" id="KW-0813">Transport</keyword>
<comment type="function">
    <text evidence="10">Na(+)/H(+) antiporter that extrudes sodium in exchange for external protons.</text>
</comment>
<evidence type="ECO:0000256" key="9">
    <source>
        <dbReference type="ARBA" id="ARBA00023201"/>
    </source>
</evidence>
<keyword evidence="7 10" id="KW-0406">Ion transport</keyword>
<feature type="transmembrane region" description="Helical" evidence="10">
    <location>
        <begin position="262"/>
        <end position="286"/>
    </location>
</feature>
<keyword evidence="9 10" id="KW-0739">Sodium transport</keyword>
<comment type="caution">
    <text evidence="12">The sequence shown here is derived from an EMBL/GenBank/DDBJ whole genome shotgun (WGS) entry which is preliminary data.</text>
</comment>
<evidence type="ECO:0000259" key="11">
    <source>
        <dbReference type="Pfam" id="PF00999"/>
    </source>
</evidence>
<feature type="transmembrane region" description="Helical" evidence="10">
    <location>
        <begin position="6"/>
        <end position="21"/>
    </location>
</feature>
<feature type="transmembrane region" description="Helical" evidence="10">
    <location>
        <begin position="298"/>
        <end position="323"/>
    </location>
</feature>
<evidence type="ECO:0000256" key="1">
    <source>
        <dbReference type="ARBA" id="ARBA00004651"/>
    </source>
</evidence>
<dbReference type="Proteomes" id="UP001500784">
    <property type="component" value="Unassembled WGS sequence"/>
</dbReference>
<feature type="transmembrane region" description="Helical" evidence="10">
    <location>
        <begin position="28"/>
        <end position="48"/>
    </location>
</feature>
<feature type="domain" description="Cation/H+ exchanger transmembrane" evidence="11">
    <location>
        <begin position="13"/>
        <end position="403"/>
    </location>
</feature>
<protein>
    <submittedName>
        <fullName evidence="12">Na+/H+ antiporter</fullName>
    </submittedName>
</protein>
<dbReference type="Pfam" id="PF00999">
    <property type="entry name" value="Na_H_Exchanger"/>
    <property type="match status" value="1"/>
</dbReference>
<evidence type="ECO:0000313" key="13">
    <source>
        <dbReference type="Proteomes" id="UP001500784"/>
    </source>
</evidence>
<feature type="transmembrane region" description="Helical" evidence="10">
    <location>
        <begin position="208"/>
        <end position="225"/>
    </location>
</feature>
<reference evidence="12 13" key="1">
    <citation type="journal article" date="2019" name="Int. J. Syst. Evol. Microbiol.">
        <title>The Global Catalogue of Microorganisms (GCM) 10K type strain sequencing project: providing services to taxonomists for standard genome sequencing and annotation.</title>
        <authorList>
            <consortium name="The Broad Institute Genomics Platform"/>
            <consortium name="The Broad Institute Genome Sequencing Center for Infectious Disease"/>
            <person name="Wu L."/>
            <person name="Ma J."/>
        </authorList>
    </citation>
    <scope>NUCLEOTIDE SEQUENCE [LARGE SCALE GENOMIC DNA]</scope>
    <source>
        <strain evidence="12 13">JCM 13316</strain>
    </source>
</reference>
<evidence type="ECO:0000313" key="12">
    <source>
        <dbReference type="EMBL" id="GAA1903550.1"/>
    </source>
</evidence>
<keyword evidence="4 10" id="KW-0812">Transmembrane</keyword>
<comment type="subcellular location">
    <subcellularLocation>
        <location evidence="1 10">Cell membrane</location>
        <topology evidence="1 10">Multi-pass membrane protein</topology>
    </subcellularLocation>
</comment>
<dbReference type="InterPro" id="IPR038770">
    <property type="entry name" value="Na+/solute_symporter_sf"/>
</dbReference>
<evidence type="ECO:0000256" key="10">
    <source>
        <dbReference type="RuleBase" id="RU366002"/>
    </source>
</evidence>
<sequence>MLGLELVVALGVAILACSLGAERLHIGAPLLLLAGGVALGFVPAFRQVELPSEVVLLLFLPALLYWESLNTSLREIRSNLRGIVLTGTGLVLVTAAAVAFTAHALGMPWGPAWVLGAALAPTDATAVAVLARSLPHRNVTVLRAESLINDGTALVIYAVAVGIVAGDGGYTPLSISGILALSYGGGIVSGLLVARAGIWVRRRIQDPMLSNVATFITPFAAFLLAEETGGSGVLAVVVVGLIMSQAGPRVTAALARRQSQAFWSFSTYMLNAALFVLIGIELHVAVRLLDGPQITVGLVAVAAVSVVLVLVRIAFLFSTTYLIRLIDRRPSQKLRRVSNRSRILSGMAGFRGAVSLAAALGVPALTAAGTPFPDRGQIIFVTAGVILVTLTVQGPLLPVIVRWAKLPEDNRLEDERRLAEIRSAEDGLSSLPELAARLGTDGRVVERLVHEYRHHLEVLRADGEVQSAGEPAPALERWQQETELRLALLDRKRTVILALRDERTIDDRVLRLLETRLDVEELRLTQPDRDE</sequence>
<name>A0ABN2NVF2_9MICC</name>
<keyword evidence="13" id="KW-1185">Reference proteome</keyword>
<keyword evidence="3 10" id="KW-1003">Cell membrane</keyword>
<feature type="transmembrane region" description="Helical" evidence="10">
    <location>
        <begin position="54"/>
        <end position="71"/>
    </location>
</feature>
<dbReference type="PANTHER" id="PTHR10110">
    <property type="entry name" value="SODIUM/HYDROGEN EXCHANGER"/>
    <property type="match status" value="1"/>
</dbReference>
<evidence type="ECO:0000256" key="8">
    <source>
        <dbReference type="ARBA" id="ARBA00023136"/>
    </source>
</evidence>
<dbReference type="Gene3D" id="1.20.1530.20">
    <property type="match status" value="1"/>
</dbReference>
<feature type="transmembrane region" description="Helical" evidence="10">
    <location>
        <begin position="343"/>
        <end position="366"/>
    </location>
</feature>
<feature type="transmembrane region" description="Helical" evidence="10">
    <location>
        <begin position="231"/>
        <end position="250"/>
    </location>
</feature>
<dbReference type="NCBIfam" id="TIGR00831">
    <property type="entry name" value="a_cpa1"/>
    <property type="match status" value="1"/>
</dbReference>
<comment type="similarity">
    <text evidence="10">Belongs to the monovalent cation:proton antiporter 1 (CPA1) transporter (TC 2.A.36) family.</text>
</comment>
<feature type="transmembrane region" description="Helical" evidence="10">
    <location>
        <begin position="83"/>
        <end position="106"/>
    </location>
</feature>
<dbReference type="EMBL" id="BAAALV010000001">
    <property type="protein sequence ID" value="GAA1903550.1"/>
    <property type="molecule type" value="Genomic_DNA"/>
</dbReference>
<evidence type="ECO:0000256" key="4">
    <source>
        <dbReference type="ARBA" id="ARBA00022692"/>
    </source>
</evidence>
<keyword evidence="5 10" id="KW-1133">Transmembrane helix</keyword>
<evidence type="ECO:0000256" key="5">
    <source>
        <dbReference type="ARBA" id="ARBA00022989"/>
    </source>
</evidence>
<evidence type="ECO:0000256" key="3">
    <source>
        <dbReference type="ARBA" id="ARBA00022475"/>
    </source>
</evidence>